<organism evidence="1">
    <name type="scientific">marine sediment metagenome</name>
    <dbReference type="NCBI Taxonomy" id="412755"/>
    <lineage>
        <taxon>unclassified sequences</taxon>
        <taxon>metagenomes</taxon>
        <taxon>ecological metagenomes</taxon>
    </lineage>
</organism>
<accession>X1ERN9</accession>
<evidence type="ECO:0000313" key="1">
    <source>
        <dbReference type="EMBL" id="GAH11313.1"/>
    </source>
</evidence>
<sequence>MGVIRMGTSIVLSPAGAIVPTSAGAEQKQIPGTNHSYYVLAFDKTTVEKADWQFLMPSSYDEGNVLVQIYWVGTPTAGGVV</sequence>
<gene>
    <name evidence="1" type="ORF">S01H4_63068</name>
</gene>
<protein>
    <submittedName>
        <fullName evidence="1">Uncharacterized protein</fullName>
    </submittedName>
</protein>
<reference evidence="1" key="1">
    <citation type="journal article" date="2014" name="Front. Microbiol.">
        <title>High frequency of phylogenetically diverse reductive dehalogenase-homologous genes in deep subseafloor sedimentary metagenomes.</title>
        <authorList>
            <person name="Kawai M."/>
            <person name="Futagami T."/>
            <person name="Toyoda A."/>
            <person name="Takaki Y."/>
            <person name="Nishi S."/>
            <person name="Hori S."/>
            <person name="Arai W."/>
            <person name="Tsubouchi T."/>
            <person name="Morono Y."/>
            <person name="Uchiyama I."/>
            <person name="Ito T."/>
            <person name="Fujiyama A."/>
            <person name="Inagaki F."/>
            <person name="Takami H."/>
        </authorList>
    </citation>
    <scope>NUCLEOTIDE SEQUENCE</scope>
    <source>
        <strain evidence="1">Expedition CK06-06</strain>
    </source>
</reference>
<proteinExistence type="predicted"/>
<dbReference type="EMBL" id="BART01037818">
    <property type="protein sequence ID" value="GAH11313.1"/>
    <property type="molecule type" value="Genomic_DNA"/>
</dbReference>
<feature type="non-terminal residue" evidence="1">
    <location>
        <position position="81"/>
    </location>
</feature>
<dbReference type="AlphaFoldDB" id="X1ERN9"/>
<comment type="caution">
    <text evidence="1">The sequence shown here is derived from an EMBL/GenBank/DDBJ whole genome shotgun (WGS) entry which is preliminary data.</text>
</comment>
<name>X1ERN9_9ZZZZ</name>